<sequence length="132" mass="14505">MSWFVDASVIVALSVREADWEHHAARMDEEPIRYSSAISPWESVAETRLRLGVSAARARMIIDRVADTNGFTRVPIGPEEAQAALTAFERYGKGAGHRAPLNMGDCFAYACAMTNGARLLYKGDDFSHTDLA</sequence>
<dbReference type="EC" id="3.1.-.-" evidence="5"/>
<keyword evidence="5" id="KW-0800">Toxin</keyword>
<evidence type="ECO:0000313" key="7">
    <source>
        <dbReference type="EMBL" id="PZQ61698.1"/>
    </source>
</evidence>
<proteinExistence type="inferred from homology"/>
<keyword evidence="5" id="KW-0460">Magnesium</keyword>
<evidence type="ECO:0000256" key="1">
    <source>
        <dbReference type="ARBA" id="ARBA00022649"/>
    </source>
</evidence>
<keyword evidence="4 5" id="KW-0378">Hydrolase</keyword>
<comment type="function">
    <text evidence="5">Toxic component of a toxin-antitoxin (TA) system. An RNase.</text>
</comment>
<keyword evidence="3 5" id="KW-0479">Metal-binding</keyword>
<evidence type="ECO:0000256" key="3">
    <source>
        <dbReference type="ARBA" id="ARBA00022723"/>
    </source>
</evidence>
<gene>
    <name evidence="5" type="primary">vapC</name>
    <name evidence="7" type="ORF">DI544_03445</name>
</gene>
<dbReference type="HAMAP" id="MF_00265">
    <property type="entry name" value="VapC_Nob1"/>
    <property type="match status" value="1"/>
</dbReference>
<feature type="binding site" evidence="5">
    <location>
        <position position="105"/>
    </location>
    <ligand>
        <name>Mg(2+)</name>
        <dbReference type="ChEBI" id="CHEBI:18420"/>
    </ligand>
</feature>
<dbReference type="CDD" id="cd09871">
    <property type="entry name" value="PIN_MtVapC28-VapC30-like"/>
    <property type="match status" value="1"/>
</dbReference>
<feature type="binding site" evidence="5">
    <location>
        <position position="6"/>
    </location>
    <ligand>
        <name>Mg(2+)</name>
        <dbReference type="ChEBI" id="CHEBI:18420"/>
    </ligand>
</feature>
<evidence type="ECO:0000259" key="6">
    <source>
        <dbReference type="Pfam" id="PF01850"/>
    </source>
</evidence>
<comment type="similarity">
    <text evidence="5">Belongs to the PINc/VapC protein family.</text>
</comment>
<dbReference type="Gene3D" id="3.40.50.1010">
    <property type="entry name" value="5'-nuclease"/>
    <property type="match status" value="1"/>
</dbReference>
<comment type="caution">
    <text evidence="7">The sequence shown here is derived from an EMBL/GenBank/DDBJ whole genome shotgun (WGS) entry which is preliminary data.</text>
</comment>
<dbReference type="InterPro" id="IPR002716">
    <property type="entry name" value="PIN_dom"/>
</dbReference>
<dbReference type="GO" id="GO:0016787">
    <property type="term" value="F:hydrolase activity"/>
    <property type="evidence" value="ECO:0007669"/>
    <property type="project" value="UniProtKB-KW"/>
</dbReference>
<evidence type="ECO:0000256" key="5">
    <source>
        <dbReference type="HAMAP-Rule" id="MF_00265"/>
    </source>
</evidence>
<dbReference type="InterPro" id="IPR029060">
    <property type="entry name" value="PIN-like_dom_sf"/>
</dbReference>
<reference evidence="7 8" key="1">
    <citation type="submission" date="2017-08" db="EMBL/GenBank/DDBJ databases">
        <title>Infants hospitalized years apart are colonized by the same room-sourced microbial strains.</title>
        <authorList>
            <person name="Brooks B."/>
            <person name="Olm M.R."/>
            <person name="Firek B.A."/>
            <person name="Baker R."/>
            <person name="Thomas B.C."/>
            <person name="Morowitz M.J."/>
            <person name="Banfield J.F."/>
        </authorList>
    </citation>
    <scope>NUCLEOTIDE SEQUENCE [LARGE SCALE GENOMIC DNA]</scope>
    <source>
        <strain evidence="7">S2_005_001_R1_22</strain>
    </source>
</reference>
<comment type="cofactor">
    <cofactor evidence="5">
        <name>Mg(2+)</name>
        <dbReference type="ChEBI" id="CHEBI:18420"/>
    </cofactor>
</comment>
<evidence type="ECO:0000313" key="8">
    <source>
        <dbReference type="Proteomes" id="UP000249229"/>
    </source>
</evidence>
<keyword evidence="1 5" id="KW-1277">Toxin-antitoxin system</keyword>
<dbReference type="InterPro" id="IPR022907">
    <property type="entry name" value="VapC_family"/>
</dbReference>
<organism evidence="7 8">
    <name type="scientific">Sphingomonas taxi</name>
    <dbReference type="NCBI Taxonomy" id="1549858"/>
    <lineage>
        <taxon>Bacteria</taxon>
        <taxon>Pseudomonadati</taxon>
        <taxon>Pseudomonadota</taxon>
        <taxon>Alphaproteobacteria</taxon>
        <taxon>Sphingomonadales</taxon>
        <taxon>Sphingomonadaceae</taxon>
        <taxon>Sphingomonas</taxon>
    </lineage>
</organism>
<dbReference type="GO" id="GO:0004540">
    <property type="term" value="F:RNA nuclease activity"/>
    <property type="evidence" value="ECO:0007669"/>
    <property type="project" value="InterPro"/>
</dbReference>
<dbReference type="EMBL" id="QFQI01000002">
    <property type="protein sequence ID" value="PZQ61698.1"/>
    <property type="molecule type" value="Genomic_DNA"/>
</dbReference>
<name>A0A2W5PB09_9SPHN</name>
<keyword evidence="2 5" id="KW-0540">Nuclease</keyword>
<dbReference type="AlphaFoldDB" id="A0A2W5PB09"/>
<dbReference type="GO" id="GO:0090729">
    <property type="term" value="F:toxin activity"/>
    <property type="evidence" value="ECO:0007669"/>
    <property type="project" value="UniProtKB-KW"/>
</dbReference>
<dbReference type="GO" id="GO:0000287">
    <property type="term" value="F:magnesium ion binding"/>
    <property type="evidence" value="ECO:0007669"/>
    <property type="project" value="UniProtKB-UniRule"/>
</dbReference>
<evidence type="ECO:0000256" key="2">
    <source>
        <dbReference type="ARBA" id="ARBA00022722"/>
    </source>
</evidence>
<dbReference type="Pfam" id="PF01850">
    <property type="entry name" value="PIN"/>
    <property type="match status" value="1"/>
</dbReference>
<feature type="domain" description="PIN" evidence="6">
    <location>
        <begin position="4"/>
        <end position="130"/>
    </location>
</feature>
<dbReference type="Proteomes" id="UP000249229">
    <property type="component" value="Unassembled WGS sequence"/>
</dbReference>
<evidence type="ECO:0000256" key="4">
    <source>
        <dbReference type="ARBA" id="ARBA00022801"/>
    </source>
</evidence>
<dbReference type="SUPFAM" id="SSF88723">
    <property type="entry name" value="PIN domain-like"/>
    <property type="match status" value="1"/>
</dbReference>
<protein>
    <recommendedName>
        <fullName evidence="5">Ribonuclease VapC</fullName>
        <shortName evidence="5">RNase VapC</shortName>
        <ecNumber evidence="5">3.1.-.-</ecNumber>
    </recommendedName>
    <alternativeName>
        <fullName evidence="5">Toxin VapC</fullName>
    </alternativeName>
</protein>
<accession>A0A2W5PB09</accession>